<keyword evidence="2" id="KW-1185">Reference proteome</keyword>
<protein>
    <submittedName>
        <fullName evidence="1">Mitochondrial distribution and morphology protein 10</fullName>
    </submittedName>
</protein>
<evidence type="ECO:0000313" key="1">
    <source>
        <dbReference type="EMBL" id="KAJ1676876.1"/>
    </source>
</evidence>
<dbReference type="Proteomes" id="UP001145114">
    <property type="component" value="Unassembled WGS sequence"/>
</dbReference>
<sequence length="171" mass="18978">TTLRFPSISLNTVLMEIRNGVWRTNWSLIDGTSRGSIQKSTTGDYLMMAQLSPKTRSISGQYAQRITPSCLLWVRGLSVASARQQLQLITHLIQDRDKWCTEYLFASQGSILGIRALYNFGDYQRADDICTAFRKGSTETRSEIYARGLNGKVSVGGEAYLGLQNTSPGGK</sequence>
<proteinExistence type="predicted"/>
<feature type="non-terminal residue" evidence="1">
    <location>
        <position position="1"/>
    </location>
</feature>
<organism evidence="1 2">
    <name type="scientific">Spiromyces aspiralis</name>
    <dbReference type="NCBI Taxonomy" id="68401"/>
    <lineage>
        <taxon>Eukaryota</taxon>
        <taxon>Fungi</taxon>
        <taxon>Fungi incertae sedis</taxon>
        <taxon>Zoopagomycota</taxon>
        <taxon>Kickxellomycotina</taxon>
        <taxon>Kickxellomycetes</taxon>
        <taxon>Kickxellales</taxon>
        <taxon>Kickxellaceae</taxon>
        <taxon>Spiromyces</taxon>
    </lineage>
</organism>
<evidence type="ECO:0000313" key="2">
    <source>
        <dbReference type="Proteomes" id="UP001145114"/>
    </source>
</evidence>
<comment type="caution">
    <text evidence="1">The sequence shown here is derived from an EMBL/GenBank/DDBJ whole genome shotgun (WGS) entry which is preliminary data.</text>
</comment>
<accession>A0ACC1HMH1</accession>
<name>A0ACC1HMH1_9FUNG</name>
<gene>
    <name evidence="1" type="primary">MDM10</name>
    <name evidence="1" type="ORF">EV182_007336</name>
</gene>
<reference evidence="1" key="1">
    <citation type="submission" date="2022-06" db="EMBL/GenBank/DDBJ databases">
        <title>Phylogenomic reconstructions and comparative analyses of Kickxellomycotina fungi.</title>
        <authorList>
            <person name="Reynolds N.K."/>
            <person name="Stajich J.E."/>
            <person name="Barry K."/>
            <person name="Grigoriev I.V."/>
            <person name="Crous P."/>
            <person name="Smith M.E."/>
        </authorList>
    </citation>
    <scope>NUCLEOTIDE SEQUENCE</scope>
    <source>
        <strain evidence="1">RSA 2271</strain>
    </source>
</reference>
<dbReference type="EMBL" id="JAMZIH010003357">
    <property type="protein sequence ID" value="KAJ1676876.1"/>
    <property type="molecule type" value="Genomic_DNA"/>
</dbReference>